<dbReference type="SUPFAM" id="SSF56925">
    <property type="entry name" value="OMPA-like"/>
    <property type="match status" value="1"/>
</dbReference>
<feature type="domain" description="Outer membrane protein beta-barrel" evidence="3">
    <location>
        <begin position="11"/>
        <end position="191"/>
    </location>
</feature>
<evidence type="ECO:0000313" key="5">
    <source>
        <dbReference type="Proteomes" id="UP000784128"/>
    </source>
</evidence>
<gene>
    <name evidence="4" type="ORF">KJB30_13935</name>
</gene>
<feature type="chain" id="PRO_5046622107" evidence="2">
    <location>
        <begin position="24"/>
        <end position="195"/>
    </location>
</feature>
<keyword evidence="1 2" id="KW-0732">Signal</keyword>
<evidence type="ECO:0000256" key="2">
    <source>
        <dbReference type="SAM" id="SignalP"/>
    </source>
</evidence>
<reference evidence="4 5" key="1">
    <citation type="submission" date="2021-05" db="EMBL/GenBank/DDBJ databases">
        <title>The draft genome of Geobacter chapellei DSM 13688.</title>
        <authorList>
            <person name="Xu Z."/>
            <person name="Masuda Y."/>
            <person name="Itoh H."/>
            <person name="Senoo K."/>
        </authorList>
    </citation>
    <scope>NUCLEOTIDE SEQUENCE [LARGE SCALE GENOMIC DNA]</scope>
    <source>
        <strain evidence="4 5">DSM 13688</strain>
    </source>
</reference>
<dbReference type="Pfam" id="PF13505">
    <property type="entry name" value="OMP_b-brl"/>
    <property type="match status" value="1"/>
</dbReference>
<proteinExistence type="predicted"/>
<evidence type="ECO:0000313" key="4">
    <source>
        <dbReference type="EMBL" id="MBT1072892.1"/>
    </source>
</evidence>
<evidence type="ECO:0000256" key="1">
    <source>
        <dbReference type="ARBA" id="ARBA00022729"/>
    </source>
</evidence>
<accession>A0ABS5UB32</accession>
<protein>
    <submittedName>
        <fullName evidence="4">Outer membrane beta-barrel protein</fullName>
    </submittedName>
</protein>
<dbReference type="InterPro" id="IPR011250">
    <property type="entry name" value="OMP/PagP_B-barrel"/>
</dbReference>
<dbReference type="Proteomes" id="UP000784128">
    <property type="component" value="Unassembled WGS sequence"/>
</dbReference>
<keyword evidence="5" id="KW-1185">Reference proteome</keyword>
<comment type="caution">
    <text evidence="4">The sequence shown here is derived from an EMBL/GenBank/DDBJ whole genome shotgun (WGS) entry which is preliminary data.</text>
</comment>
<organism evidence="4 5">
    <name type="scientific">Pelotalea chapellei</name>
    <dbReference type="NCBI Taxonomy" id="44671"/>
    <lineage>
        <taxon>Bacteria</taxon>
        <taxon>Pseudomonadati</taxon>
        <taxon>Thermodesulfobacteriota</taxon>
        <taxon>Desulfuromonadia</taxon>
        <taxon>Geobacterales</taxon>
        <taxon>Geobacteraceae</taxon>
        <taxon>Pelotalea</taxon>
    </lineage>
</organism>
<feature type="signal peptide" evidence="2">
    <location>
        <begin position="1"/>
        <end position="23"/>
    </location>
</feature>
<dbReference type="InterPro" id="IPR027385">
    <property type="entry name" value="Beta-barrel_OMP"/>
</dbReference>
<evidence type="ECO:0000259" key="3">
    <source>
        <dbReference type="Pfam" id="PF13505"/>
    </source>
</evidence>
<name>A0ABS5UB32_9BACT</name>
<dbReference type="RefSeq" id="WP_214300365.1">
    <property type="nucleotide sequence ID" value="NZ_JAHDYS010000014.1"/>
</dbReference>
<dbReference type="EMBL" id="JAHDYS010000014">
    <property type="protein sequence ID" value="MBT1072892.1"/>
    <property type="molecule type" value="Genomic_DNA"/>
</dbReference>
<sequence length="195" mass="20498">MKKLMVLACMAATVSLATGSAMADSIKGRAGATLRIGFTAPNDSDFENLRIKPDIGIIGGGGLIYGVNDTTAVEFDITHSSYGSDYPNGGNAGDFDVTNFSLGGQYRFTPANKLVPYIGAGLDILVSDYKSHDVDTTVGVHVSGGVDYFLMKSLAVTAEVKAVIAPETDIKSSAGHGNFDPSSLNTTFGVRYFFF</sequence>
<dbReference type="Gene3D" id="2.40.160.20">
    <property type="match status" value="1"/>
</dbReference>